<evidence type="ECO:0000313" key="1">
    <source>
        <dbReference type="EMBL" id="AOY87187.1"/>
    </source>
</evidence>
<keyword evidence="2" id="KW-1185">Reference proteome</keyword>
<proteinExistence type="predicted"/>
<dbReference type="KEGG" id="msq:BKP64_02765"/>
<reference evidence="1 2" key="1">
    <citation type="submission" date="2016-10" db="EMBL/GenBank/DDBJ databases">
        <title>Marinobacter salinus sp. nov., a moderately halophilic bacterium isolated from a tidal flat environment.</title>
        <authorList>
            <person name="Park S.-J."/>
        </authorList>
    </citation>
    <scope>NUCLEOTIDE SEQUENCE [LARGE SCALE GENOMIC DNA]</scope>
    <source>
        <strain evidence="1 2">Hb8</strain>
    </source>
</reference>
<organism evidence="1 2">
    <name type="scientific">Marinobacter salinus</name>
    <dbReference type="NCBI Taxonomy" id="1874317"/>
    <lineage>
        <taxon>Bacteria</taxon>
        <taxon>Pseudomonadati</taxon>
        <taxon>Pseudomonadota</taxon>
        <taxon>Gammaproteobacteria</taxon>
        <taxon>Pseudomonadales</taxon>
        <taxon>Marinobacteraceae</taxon>
        <taxon>Marinobacter</taxon>
    </lineage>
</organism>
<gene>
    <name evidence="1" type="ORF">BKP64_02765</name>
</gene>
<protein>
    <recommendedName>
        <fullName evidence="3">Amidoligase enzyme</fullName>
    </recommendedName>
</protein>
<dbReference type="Proteomes" id="UP000177445">
    <property type="component" value="Chromosome"/>
</dbReference>
<dbReference type="Pfam" id="PF12224">
    <property type="entry name" value="Amidoligase_2"/>
    <property type="match status" value="1"/>
</dbReference>
<evidence type="ECO:0000313" key="2">
    <source>
        <dbReference type="Proteomes" id="UP000177445"/>
    </source>
</evidence>
<dbReference type="EMBL" id="CP017715">
    <property type="protein sequence ID" value="AOY87187.1"/>
    <property type="molecule type" value="Genomic_DNA"/>
</dbReference>
<dbReference type="AlphaFoldDB" id="A0A1D9GHR8"/>
<sequence>MTQASSCKMPDVLKTQQGQDRRVGVEIELSGMSYDALVSRVSGFFGAKPRLVSRYVTEIDTAFGTFTIELDSDPIKELDLADDRLPDSIRDIGGQAMEVIDAAAERIVPLEIISPPLAFSQVHEMERLVEELRLGGALGSREAIYYAFGLQLNPELPDLAPSTVVRYLQAFAALYEWLKARHQLDISRKFTTYIEPWHTRYTDRLMEDDYAPDQTQLMRDYLEFNPTRNRALDLLPLFAYLNASLLGDYVQDPRIKSRPTLHYRLPDCDIDNASWRFSSVWNDWVVLEQIASNAPELEELRALYRERRKLSIHNLTHSWQETVSQWLHSKGYV</sequence>
<dbReference type="OrthoDB" id="5597599at2"/>
<dbReference type="RefSeq" id="WP_070965712.1">
    <property type="nucleotide sequence ID" value="NZ_CP017715.1"/>
</dbReference>
<evidence type="ECO:0008006" key="3">
    <source>
        <dbReference type="Google" id="ProtNLM"/>
    </source>
</evidence>
<name>A0A1D9GHR8_9GAMM</name>
<dbReference type="InterPro" id="IPR022025">
    <property type="entry name" value="Amidoligase_2"/>
</dbReference>
<dbReference type="STRING" id="1874317.BKP64_02765"/>
<accession>A0A1D9GHR8</accession>